<evidence type="ECO:0000256" key="1">
    <source>
        <dbReference type="SAM" id="Coils"/>
    </source>
</evidence>
<keyword evidence="3" id="KW-1185">Reference proteome</keyword>
<dbReference type="AlphaFoldDB" id="A4BPV1"/>
<dbReference type="HOGENOM" id="CLU_2288568_0_0_6"/>
<name>A4BPV1_9GAMM</name>
<gene>
    <name evidence="2" type="ORF">NB231_04335</name>
</gene>
<feature type="coiled-coil region" evidence="1">
    <location>
        <begin position="55"/>
        <end position="82"/>
    </location>
</feature>
<dbReference type="Proteomes" id="UP000003374">
    <property type="component" value="Unassembled WGS sequence"/>
</dbReference>
<dbReference type="OrthoDB" id="9788370at2"/>
<organism evidence="2 3">
    <name type="scientific">Nitrococcus mobilis Nb-231</name>
    <dbReference type="NCBI Taxonomy" id="314278"/>
    <lineage>
        <taxon>Bacteria</taxon>
        <taxon>Pseudomonadati</taxon>
        <taxon>Pseudomonadota</taxon>
        <taxon>Gammaproteobacteria</taxon>
        <taxon>Chromatiales</taxon>
        <taxon>Ectothiorhodospiraceae</taxon>
        <taxon>Nitrococcus</taxon>
    </lineage>
</organism>
<sequence>MSGPCEELYDTFEQDYAAFQNARDQLAAAEESVWLIESGIPLHCKGSIPSEDPECTGLSQQLGEARAELEAAQQAADEAAKKSGQSFFVYLACKIKHFFED</sequence>
<evidence type="ECO:0000313" key="2">
    <source>
        <dbReference type="EMBL" id="EAR22106.1"/>
    </source>
</evidence>
<accession>A4BPV1</accession>
<keyword evidence="1" id="KW-0175">Coiled coil</keyword>
<proteinExistence type="predicted"/>
<dbReference type="RefSeq" id="WP_005000050.1">
    <property type="nucleotide sequence ID" value="NZ_CH672427.1"/>
</dbReference>
<reference evidence="2 3" key="1">
    <citation type="submission" date="2006-02" db="EMBL/GenBank/DDBJ databases">
        <authorList>
            <person name="Waterbury J."/>
            <person name="Ferriera S."/>
            <person name="Johnson J."/>
            <person name="Kravitz S."/>
            <person name="Halpern A."/>
            <person name="Remington K."/>
            <person name="Beeson K."/>
            <person name="Tran B."/>
            <person name="Rogers Y.-H."/>
            <person name="Friedman R."/>
            <person name="Venter J.C."/>
        </authorList>
    </citation>
    <scope>NUCLEOTIDE SEQUENCE [LARGE SCALE GENOMIC DNA]</scope>
    <source>
        <strain evidence="2 3">Nb-231</strain>
    </source>
</reference>
<protein>
    <submittedName>
        <fullName evidence="2">Uncharacterized protein</fullName>
    </submittedName>
</protein>
<evidence type="ECO:0000313" key="3">
    <source>
        <dbReference type="Proteomes" id="UP000003374"/>
    </source>
</evidence>
<comment type="caution">
    <text evidence="2">The sequence shown here is derived from an EMBL/GenBank/DDBJ whole genome shotgun (WGS) entry which is preliminary data.</text>
</comment>
<dbReference type="EMBL" id="AAOF01000004">
    <property type="protein sequence ID" value="EAR22106.1"/>
    <property type="molecule type" value="Genomic_DNA"/>
</dbReference>
<dbReference type="STRING" id="314278.NB231_04335"/>